<feature type="transmembrane region" description="Helical" evidence="1">
    <location>
        <begin position="175"/>
        <end position="193"/>
    </location>
</feature>
<dbReference type="Proteomes" id="UP000001695">
    <property type="component" value="Chromosome"/>
</dbReference>
<sequence length="228" mass="24822">MSSSFETRLYHLRKRYGDPILTLLTVLLLLLLFVAAPLQTPGRLVFEIFGTVLVLLMIVGVLVMSGSMIAVLLMSIAFCMNAVAIISRLHKPSVIDLHLVAGAWMMIALTYGFVVARAVFAPGRVTYHRIVGAVLFYLLIGVVFMAAFVIVSLLFPGAISGIALEDSPLLASNLIYFSFVTLTTTGYGDIVPIHPLARSLCNLEAIIGQLYPATLLARLVTLELEGRR</sequence>
<dbReference type="KEGG" id="bid:Bind_1808"/>
<feature type="transmembrane region" description="Helical" evidence="1">
    <location>
        <begin position="70"/>
        <end position="89"/>
    </location>
</feature>
<dbReference type="eggNOG" id="ENOG5032Y28">
    <property type="taxonomic scope" value="Bacteria"/>
</dbReference>
<keyword evidence="1" id="KW-1133">Transmembrane helix</keyword>
<organism evidence="3 4">
    <name type="scientific">Beijerinckia indica subsp. indica (strain ATCC 9039 / DSM 1715 / NCIMB 8712)</name>
    <dbReference type="NCBI Taxonomy" id="395963"/>
    <lineage>
        <taxon>Bacteria</taxon>
        <taxon>Pseudomonadati</taxon>
        <taxon>Pseudomonadota</taxon>
        <taxon>Alphaproteobacteria</taxon>
        <taxon>Hyphomicrobiales</taxon>
        <taxon>Beijerinckiaceae</taxon>
        <taxon>Beijerinckia</taxon>
    </lineage>
</organism>
<dbReference type="EMBL" id="CP001016">
    <property type="protein sequence ID" value="ACB95436.1"/>
    <property type="molecule type" value="Genomic_DNA"/>
</dbReference>
<feature type="transmembrane region" description="Helical" evidence="1">
    <location>
        <begin position="101"/>
        <end position="120"/>
    </location>
</feature>
<dbReference type="Gene3D" id="1.10.287.70">
    <property type="match status" value="1"/>
</dbReference>
<reference evidence="3 4" key="2">
    <citation type="journal article" date="2010" name="J. Bacteriol.">
        <title>Complete genome sequence of Beijerinckia indica subsp. indica.</title>
        <authorList>
            <person name="Tamas I."/>
            <person name="Dedysh S.N."/>
            <person name="Liesack W."/>
            <person name="Stott M.B."/>
            <person name="Alam M."/>
            <person name="Murrell J.C."/>
            <person name="Dunfield P.F."/>
        </authorList>
    </citation>
    <scope>NUCLEOTIDE SEQUENCE [LARGE SCALE GENOMIC DNA]</scope>
    <source>
        <strain evidence="4">ATCC 9039 / DSM 1715 / NCIMB 8712</strain>
    </source>
</reference>
<name>B2IDK0_BEII9</name>
<dbReference type="SUPFAM" id="SSF81324">
    <property type="entry name" value="Voltage-gated potassium channels"/>
    <property type="match status" value="1"/>
</dbReference>
<dbReference type="HOGENOM" id="CLU_089632_1_0_5"/>
<keyword evidence="4" id="KW-1185">Reference proteome</keyword>
<dbReference type="STRING" id="395963.Bind_1808"/>
<evidence type="ECO:0000313" key="3">
    <source>
        <dbReference type="EMBL" id="ACB95436.1"/>
    </source>
</evidence>
<reference evidence="4" key="1">
    <citation type="submission" date="2008-03" db="EMBL/GenBank/DDBJ databases">
        <title>Complete sequence of chromosome of Beijerinckia indica subsp. indica ATCC 9039.</title>
        <authorList>
            <consortium name="US DOE Joint Genome Institute"/>
            <person name="Copeland A."/>
            <person name="Lucas S."/>
            <person name="Lapidus A."/>
            <person name="Glavina del Rio T."/>
            <person name="Dalin E."/>
            <person name="Tice H."/>
            <person name="Bruce D."/>
            <person name="Goodwin L."/>
            <person name="Pitluck S."/>
            <person name="LaButti K."/>
            <person name="Schmutz J."/>
            <person name="Larimer F."/>
            <person name="Land M."/>
            <person name="Hauser L."/>
            <person name="Kyrpides N."/>
            <person name="Mikhailova N."/>
            <person name="Dunfield P.F."/>
            <person name="Dedysh S.N."/>
            <person name="Liesack W."/>
            <person name="Saw J.H."/>
            <person name="Alam M."/>
            <person name="Chen Y."/>
            <person name="Murrell J.C."/>
            <person name="Richardson P."/>
        </authorList>
    </citation>
    <scope>NUCLEOTIDE SEQUENCE [LARGE SCALE GENOMIC DNA]</scope>
    <source>
        <strain evidence="4">ATCC 9039 / DSM 1715 / NCIMB 8712</strain>
    </source>
</reference>
<accession>B2IDK0</accession>
<evidence type="ECO:0000313" key="4">
    <source>
        <dbReference type="Proteomes" id="UP000001695"/>
    </source>
</evidence>
<dbReference type="RefSeq" id="WP_012384793.1">
    <property type="nucleotide sequence ID" value="NC_010581.1"/>
</dbReference>
<evidence type="ECO:0000259" key="2">
    <source>
        <dbReference type="Pfam" id="PF07885"/>
    </source>
</evidence>
<dbReference type="Pfam" id="PF07885">
    <property type="entry name" value="Ion_trans_2"/>
    <property type="match status" value="1"/>
</dbReference>
<gene>
    <name evidence="3" type="ordered locus">Bind_1808</name>
</gene>
<dbReference type="InterPro" id="IPR013099">
    <property type="entry name" value="K_chnl_dom"/>
</dbReference>
<dbReference type="OrthoDB" id="2974133at2"/>
<feature type="transmembrane region" description="Helical" evidence="1">
    <location>
        <begin position="132"/>
        <end position="155"/>
    </location>
</feature>
<feature type="transmembrane region" description="Helical" evidence="1">
    <location>
        <begin position="20"/>
        <end position="38"/>
    </location>
</feature>
<feature type="domain" description="Potassium channel" evidence="2">
    <location>
        <begin position="170"/>
        <end position="221"/>
    </location>
</feature>
<feature type="transmembrane region" description="Helical" evidence="1">
    <location>
        <begin position="44"/>
        <end position="63"/>
    </location>
</feature>
<keyword evidence="1" id="KW-0812">Transmembrane</keyword>
<keyword evidence="1" id="KW-0472">Membrane</keyword>
<evidence type="ECO:0000256" key="1">
    <source>
        <dbReference type="SAM" id="Phobius"/>
    </source>
</evidence>
<proteinExistence type="predicted"/>
<dbReference type="AlphaFoldDB" id="B2IDK0"/>
<protein>
    <submittedName>
        <fullName evidence="3">Ion transport 2 domain protein</fullName>
    </submittedName>
</protein>